<feature type="binding site" evidence="9">
    <location>
        <position position="217"/>
    </location>
    <ligand>
        <name>Mg(2+)</name>
        <dbReference type="ChEBI" id="CHEBI:18420"/>
        <label>1</label>
        <note>catalytic</note>
    </ligand>
</feature>
<dbReference type="Proteomes" id="UP001161422">
    <property type="component" value="Unassembled WGS sequence"/>
</dbReference>
<keyword evidence="5 8" id="KW-0378">Hydrolase</keyword>
<dbReference type="FunFam" id="3.30.540.10:FF:000007">
    <property type="entry name" value="3'(2'),5'-bisphosphate nucleotidase CysQ"/>
    <property type="match status" value="1"/>
</dbReference>
<comment type="function">
    <text evidence="8">Converts adenosine-3',5'-bisphosphate (PAP) to AMP.</text>
</comment>
<feature type="binding site" evidence="9">
    <location>
        <position position="90"/>
    </location>
    <ligand>
        <name>Mg(2+)</name>
        <dbReference type="ChEBI" id="CHEBI:18420"/>
        <label>2</label>
    </ligand>
</feature>
<keyword evidence="2 8" id="KW-1003">Cell membrane</keyword>
<comment type="subcellular location">
    <subcellularLocation>
        <location evidence="8">Cell inner membrane</location>
        <topology evidence="8">Peripheral membrane protein</topology>
        <orientation evidence="8">Cytoplasmic side</orientation>
    </subcellularLocation>
</comment>
<evidence type="ECO:0000256" key="3">
    <source>
        <dbReference type="ARBA" id="ARBA00022519"/>
    </source>
</evidence>
<dbReference type="GO" id="GO:0000287">
    <property type="term" value="F:magnesium ion binding"/>
    <property type="evidence" value="ECO:0007669"/>
    <property type="project" value="UniProtKB-UniRule"/>
</dbReference>
<dbReference type="InterPro" id="IPR050725">
    <property type="entry name" value="CysQ/Inositol_MonoPase"/>
</dbReference>
<reference evidence="10" key="1">
    <citation type="journal article" date="2014" name="Int. J. Syst. Evol. Microbiol.">
        <title>Complete genome sequence of Corynebacterium casei LMG S-19264T (=DSM 44701T), isolated from a smear-ripened cheese.</title>
        <authorList>
            <consortium name="US DOE Joint Genome Institute (JGI-PGF)"/>
            <person name="Walter F."/>
            <person name="Albersmeier A."/>
            <person name="Kalinowski J."/>
            <person name="Ruckert C."/>
        </authorList>
    </citation>
    <scope>NUCLEOTIDE SEQUENCE</scope>
    <source>
        <strain evidence="10">NBRC 101628</strain>
    </source>
</reference>
<evidence type="ECO:0000256" key="8">
    <source>
        <dbReference type="HAMAP-Rule" id="MF_02095"/>
    </source>
</evidence>
<dbReference type="Gene3D" id="3.30.540.10">
    <property type="entry name" value="Fructose-1,6-Bisphosphatase, subunit A, domain 1"/>
    <property type="match status" value="1"/>
</dbReference>
<evidence type="ECO:0000256" key="6">
    <source>
        <dbReference type="ARBA" id="ARBA00022842"/>
    </source>
</evidence>
<feature type="binding site" evidence="8">
    <location>
        <position position="91"/>
    </location>
    <ligand>
        <name>Mg(2+)</name>
        <dbReference type="ChEBI" id="CHEBI:18420"/>
        <label>2</label>
    </ligand>
</feature>
<keyword evidence="4 8" id="KW-0479">Metal-binding</keyword>
<feature type="binding site" evidence="8">
    <location>
        <position position="217"/>
    </location>
    <ligand>
        <name>substrate</name>
    </ligand>
</feature>
<accession>A0AA37RVC3</accession>
<dbReference type="PANTHER" id="PTHR43028">
    <property type="entry name" value="3'(2'),5'-BISPHOSPHATE NUCLEOTIDASE 1"/>
    <property type="match status" value="1"/>
</dbReference>
<dbReference type="GO" id="GO:0005886">
    <property type="term" value="C:plasma membrane"/>
    <property type="evidence" value="ECO:0007669"/>
    <property type="project" value="UniProtKB-SubCell"/>
</dbReference>
<comment type="caution">
    <text evidence="10">The sequence shown here is derived from an EMBL/GenBank/DDBJ whole genome shotgun (WGS) entry which is preliminary data.</text>
</comment>
<proteinExistence type="inferred from homology"/>
<dbReference type="GO" id="GO:0050427">
    <property type="term" value="P:3'-phosphoadenosine 5'-phosphosulfate metabolic process"/>
    <property type="evidence" value="ECO:0007669"/>
    <property type="project" value="TreeGrafter"/>
</dbReference>
<dbReference type="AlphaFoldDB" id="A0AA37RVC3"/>
<feature type="binding site" evidence="8">
    <location>
        <position position="217"/>
    </location>
    <ligand>
        <name>Mg(2+)</name>
        <dbReference type="ChEBI" id="CHEBI:18420"/>
        <label>2</label>
    </ligand>
</feature>
<feature type="binding site" evidence="8">
    <location>
        <position position="68"/>
    </location>
    <ligand>
        <name>Mg(2+)</name>
        <dbReference type="ChEBI" id="CHEBI:18420"/>
        <label>1</label>
    </ligand>
</feature>
<protein>
    <recommendedName>
        <fullName evidence="8">3'(2'),5'-bisphosphate nucleotidase CysQ</fullName>
        <ecNumber evidence="8">3.1.3.7</ecNumber>
    </recommendedName>
    <alternativeName>
        <fullName evidence="8">3'(2'),5-bisphosphonucleoside 3'(2')-phosphohydrolase</fullName>
    </alternativeName>
    <alternativeName>
        <fullName evidence="8">3'-phosphoadenosine 5'-phosphate phosphatase</fullName>
        <shortName evidence="8">PAP phosphatase</shortName>
    </alternativeName>
</protein>
<dbReference type="InterPro" id="IPR000760">
    <property type="entry name" value="Inositol_monophosphatase-like"/>
</dbReference>
<dbReference type="Gene3D" id="3.40.190.80">
    <property type="match status" value="1"/>
</dbReference>
<sequence length="268" mass="29753">MQPKDLVESAIEIATHAGGLIRDIYQSGSFSKLTKSDETPVTSADLAAHEYIVNALRQLTPTTPILSEEDANVPLQERGRWSRYWLVDPLDGTQEFIAGSGDFAVNIALIEDNTPVMGVVYAPMTKACYFAVKGQGAFKRLAGETQRIRTNKIDPQQLTELRMAVSRRQKTERLLAHLTPDLEYQLEPMGSAALKSCWIAEGQADCYIRLGPTGEWDTGATQCIVEQAGGQILSLQLEPLSYNQRESLENPDFVVLGEPQLNWEDILR</sequence>
<dbReference type="InterPro" id="IPR006240">
    <property type="entry name" value="CysQ"/>
</dbReference>
<gene>
    <name evidence="10" type="primary">cysQ_1</name>
    <name evidence="8" type="synonym">cysQ</name>
    <name evidence="10" type="ORF">GCM10007895_12170</name>
</gene>
<keyword evidence="3 8" id="KW-0997">Cell inner membrane</keyword>
<comment type="catalytic activity">
    <reaction evidence="8">
        <text>adenosine 3',5'-bisphosphate + H2O = AMP + phosphate</text>
        <dbReference type="Rhea" id="RHEA:10040"/>
        <dbReference type="ChEBI" id="CHEBI:15377"/>
        <dbReference type="ChEBI" id="CHEBI:43474"/>
        <dbReference type="ChEBI" id="CHEBI:58343"/>
        <dbReference type="ChEBI" id="CHEBI:456215"/>
        <dbReference type="EC" id="3.1.3.7"/>
    </reaction>
</comment>
<feature type="binding site" evidence="9">
    <location>
        <position position="68"/>
    </location>
    <ligand>
        <name>Mg(2+)</name>
        <dbReference type="ChEBI" id="CHEBI:18420"/>
        <label>1</label>
        <note>catalytic</note>
    </ligand>
</feature>
<name>A0AA37RVC3_9GAMM</name>
<reference evidence="10" key="2">
    <citation type="submission" date="2023-01" db="EMBL/GenBank/DDBJ databases">
        <title>Draft genome sequence of Paraferrimonas sedimenticola strain NBRC 101628.</title>
        <authorList>
            <person name="Sun Q."/>
            <person name="Mori K."/>
        </authorList>
    </citation>
    <scope>NUCLEOTIDE SEQUENCE</scope>
    <source>
        <strain evidence="10">NBRC 101628</strain>
    </source>
</reference>
<dbReference type="CDD" id="cd01638">
    <property type="entry name" value="CysQ"/>
    <property type="match status" value="1"/>
</dbReference>
<dbReference type="EMBL" id="BSNC01000003">
    <property type="protein sequence ID" value="GLP95911.1"/>
    <property type="molecule type" value="Genomic_DNA"/>
</dbReference>
<feature type="binding site" evidence="8">
    <location>
        <begin position="90"/>
        <end position="93"/>
    </location>
    <ligand>
        <name>substrate</name>
    </ligand>
</feature>
<evidence type="ECO:0000256" key="1">
    <source>
        <dbReference type="ARBA" id="ARBA00005289"/>
    </source>
</evidence>
<feature type="binding site" evidence="8">
    <location>
        <position position="88"/>
    </location>
    <ligand>
        <name>Mg(2+)</name>
        <dbReference type="ChEBI" id="CHEBI:18420"/>
        <label>2</label>
    </ligand>
</feature>
<comment type="similarity">
    <text evidence="1 8">Belongs to the inositol monophosphatase superfamily. CysQ family.</text>
</comment>
<dbReference type="PRINTS" id="PR00377">
    <property type="entry name" value="IMPHPHTASES"/>
</dbReference>
<dbReference type="EC" id="3.1.3.7" evidence="8"/>
<dbReference type="PANTHER" id="PTHR43028:SF7">
    <property type="entry name" value="3'(2'),5'-BISPHOSPHATE NUCLEOTIDASE CYSQ"/>
    <property type="match status" value="1"/>
</dbReference>
<feature type="binding site" evidence="9">
    <location>
        <position position="88"/>
    </location>
    <ligand>
        <name>Mg(2+)</name>
        <dbReference type="ChEBI" id="CHEBI:18420"/>
        <label>1</label>
        <note>catalytic</note>
    </ligand>
</feature>
<dbReference type="NCBIfam" id="TIGR01331">
    <property type="entry name" value="bisphos_cysQ"/>
    <property type="match status" value="1"/>
</dbReference>
<evidence type="ECO:0000313" key="11">
    <source>
        <dbReference type="Proteomes" id="UP001161422"/>
    </source>
</evidence>
<evidence type="ECO:0000256" key="4">
    <source>
        <dbReference type="ARBA" id="ARBA00022723"/>
    </source>
</evidence>
<feature type="binding site" evidence="8">
    <location>
        <position position="90"/>
    </location>
    <ligand>
        <name>Mg(2+)</name>
        <dbReference type="ChEBI" id="CHEBI:18420"/>
        <label>1</label>
    </ligand>
</feature>
<evidence type="ECO:0000256" key="2">
    <source>
        <dbReference type="ARBA" id="ARBA00022475"/>
    </source>
</evidence>
<organism evidence="10 11">
    <name type="scientific">Paraferrimonas sedimenticola</name>
    <dbReference type="NCBI Taxonomy" id="375674"/>
    <lineage>
        <taxon>Bacteria</taxon>
        <taxon>Pseudomonadati</taxon>
        <taxon>Pseudomonadota</taxon>
        <taxon>Gammaproteobacteria</taxon>
        <taxon>Alteromonadales</taxon>
        <taxon>Ferrimonadaceae</taxon>
        <taxon>Paraferrimonas</taxon>
    </lineage>
</organism>
<dbReference type="SUPFAM" id="SSF56655">
    <property type="entry name" value="Carbohydrate phosphatase"/>
    <property type="match status" value="1"/>
</dbReference>
<dbReference type="Pfam" id="PF00459">
    <property type="entry name" value="Inositol_P"/>
    <property type="match status" value="1"/>
</dbReference>
<keyword evidence="7 8" id="KW-0472">Membrane</keyword>
<dbReference type="GO" id="GO:0008441">
    <property type="term" value="F:3'(2'),5'-bisphosphate nucleotidase activity"/>
    <property type="evidence" value="ECO:0007669"/>
    <property type="project" value="UniProtKB-UniRule"/>
</dbReference>
<evidence type="ECO:0000256" key="5">
    <source>
        <dbReference type="ARBA" id="ARBA00022801"/>
    </source>
</evidence>
<evidence type="ECO:0000256" key="7">
    <source>
        <dbReference type="ARBA" id="ARBA00023136"/>
    </source>
</evidence>
<keyword evidence="6 8" id="KW-0460">Magnesium</keyword>
<dbReference type="RefSeq" id="WP_095506477.1">
    <property type="nucleotide sequence ID" value="NZ_BSNC01000003.1"/>
</dbReference>
<feature type="binding site" evidence="8">
    <location>
        <position position="68"/>
    </location>
    <ligand>
        <name>substrate</name>
    </ligand>
</feature>
<evidence type="ECO:0000313" key="10">
    <source>
        <dbReference type="EMBL" id="GLP95911.1"/>
    </source>
</evidence>
<dbReference type="HAMAP" id="MF_02095">
    <property type="entry name" value="CysQ"/>
    <property type="match status" value="1"/>
</dbReference>
<feature type="binding site" evidence="8">
    <location>
        <position position="88"/>
    </location>
    <ligand>
        <name>Mg(2+)</name>
        <dbReference type="ChEBI" id="CHEBI:18420"/>
        <label>1</label>
    </ligand>
</feature>
<comment type="cofactor">
    <cofactor evidence="8 9">
        <name>Mg(2+)</name>
        <dbReference type="ChEBI" id="CHEBI:18420"/>
    </cofactor>
</comment>
<keyword evidence="11" id="KW-1185">Reference proteome</keyword>
<evidence type="ECO:0000256" key="9">
    <source>
        <dbReference type="PIRSR" id="PIRSR600760-2"/>
    </source>
</evidence>
<dbReference type="GO" id="GO:0000103">
    <property type="term" value="P:sulfate assimilation"/>
    <property type="evidence" value="ECO:0007669"/>
    <property type="project" value="TreeGrafter"/>
</dbReference>
<feature type="binding site" evidence="9">
    <location>
        <position position="91"/>
    </location>
    <ligand>
        <name>Mg(2+)</name>
        <dbReference type="ChEBI" id="CHEBI:18420"/>
        <label>1</label>
        <note>catalytic</note>
    </ligand>
</feature>